<evidence type="ECO:0000313" key="8">
    <source>
        <dbReference type="EMBL" id="PHN06399.1"/>
    </source>
</evidence>
<dbReference type="OrthoDB" id="9814535at2"/>
<dbReference type="GO" id="GO:0019867">
    <property type="term" value="C:outer membrane"/>
    <property type="evidence" value="ECO:0007669"/>
    <property type="project" value="InterPro"/>
</dbReference>
<keyword evidence="9" id="KW-1185">Reference proteome</keyword>
<feature type="domain" description="Bacterial surface antigen (D15)" evidence="7">
    <location>
        <begin position="377"/>
        <end position="758"/>
    </location>
</feature>
<sequence length="789" mass="90590">MKILPYILCGLFTLMLLQACSVSKHLPDGQKLYTGAKLTIEKPDTLVATDLQAELDAAIIPEPNARLFRFPWKVWFYLKFKTDKQKGFKHWLSTTIGEPPVLYDPAQVDQVIRLLENRAQNMGHFRARADANVKEGPKKVSIDYGIRVGRAYRIDSMQTQIRDTALAHHIATLQPESLIQSGAIFSLDDLKAERQRIENALRQAGYYYFTAGNLEYFADTVGFRNEKSVNLLLKLKNDLPPENLKPQLIQEINMYPNYQLSGSRSRQIDSTQIEGLTIYCNDCPLRLSSLTEAMVVEPGTFYEPSRHRKTLERLSNLNTFKYINLNYEPVPGSDSLLILNAYLSPRARRTIKGEVGVSYNTGQYFGPELSVQYINRNLFKGAEYLTLDGRYSYNTFLGAEEDAIIPDWTKISFGATVSIPRFWLPNRERLSKNLQYANTRIRLSLDNESLGFRLANLATQIDDLGLTSLQEKLEVDSSFTPPVQLSNYQLKYGYNWQRIPTIQHEINPLVFRLQTVGVDDSELLRLFRAFSVGEQSSLVRLERMQLFSPDYTFLYDSRKGELKERNLFYRQRLAFNINRVTPLNNDGGAESETSSFLQWETDLHYYFNLGNRRQLASRLRLYTGYPITKTATIPYFDLYTVGGANSLRGFPPRGVGPGTIAPDRREDFTIFTGYGNVLLEVNLEFRQRFGPYLELAPFIDAGNVWQYRTQSDVEKAEFSLKTFASELAVDAGLGFRYDLEFLIIRTDFAWPVTKPWLEPGERLVIDQFFSGGGWWWDNLNFVLAFGYPF</sequence>
<keyword evidence="3 6" id="KW-0732">Signal</keyword>
<dbReference type="Proteomes" id="UP000223913">
    <property type="component" value="Unassembled WGS sequence"/>
</dbReference>
<feature type="signal peptide" evidence="6">
    <location>
        <begin position="1"/>
        <end position="19"/>
    </location>
</feature>
<organism evidence="8 9">
    <name type="scientific">Flavilitoribacter nigricans (strain ATCC 23147 / DSM 23189 / NBRC 102662 / NCIMB 1420 / SS-2)</name>
    <name type="common">Lewinella nigricans</name>
    <dbReference type="NCBI Taxonomy" id="1122177"/>
    <lineage>
        <taxon>Bacteria</taxon>
        <taxon>Pseudomonadati</taxon>
        <taxon>Bacteroidota</taxon>
        <taxon>Saprospiria</taxon>
        <taxon>Saprospirales</taxon>
        <taxon>Lewinellaceae</taxon>
        <taxon>Flavilitoribacter</taxon>
    </lineage>
</organism>
<dbReference type="EMBL" id="PDUD01000018">
    <property type="protein sequence ID" value="PHN06399.1"/>
    <property type="molecule type" value="Genomic_DNA"/>
</dbReference>
<evidence type="ECO:0000259" key="7">
    <source>
        <dbReference type="Pfam" id="PF01103"/>
    </source>
</evidence>
<keyword evidence="2" id="KW-0812">Transmembrane</keyword>
<keyword evidence="4" id="KW-0472">Membrane</keyword>
<dbReference type="InterPro" id="IPR000184">
    <property type="entry name" value="Bac_surfAg_D15"/>
</dbReference>
<dbReference type="Gene3D" id="2.40.160.50">
    <property type="entry name" value="membrane protein fhac: a member of the omp85/tpsb transporter family"/>
    <property type="match status" value="1"/>
</dbReference>
<feature type="chain" id="PRO_5012429183" description="Bacterial surface antigen (D15) domain-containing protein" evidence="6">
    <location>
        <begin position="20"/>
        <end position="789"/>
    </location>
</feature>
<protein>
    <recommendedName>
        <fullName evidence="7">Bacterial surface antigen (D15) domain-containing protein</fullName>
    </recommendedName>
</protein>
<dbReference type="PROSITE" id="PS51257">
    <property type="entry name" value="PROKAR_LIPOPROTEIN"/>
    <property type="match status" value="1"/>
</dbReference>
<evidence type="ECO:0000256" key="5">
    <source>
        <dbReference type="ARBA" id="ARBA00023237"/>
    </source>
</evidence>
<evidence type="ECO:0000256" key="3">
    <source>
        <dbReference type="ARBA" id="ARBA00022729"/>
    </source>
</evidence>
<dbReference type="RefSeq" id="WP_099150382.1">
    <property type="nucleotide sequence ID" value="NZ_PDUD01000018.1"/>
</dbReference>
<evidence type="ECO:0000256" key="1">
    <source>
        <dbReference type="ARBA" id="ARBA00004370"/>
    </source>
</evidence>
<evidence type="ECO:0000313" key="9">
    <source>
        <dbReference type="Proteomes" id="UP000223913"/>
    </source>
</evidence>
<accession>A0A2D0NDY5</accession>
<dbReference type="PANTHER" id="PTHR12815:SF47">
    <property type="entry name" value="TRANSLOCATION AND ASSEMBLY MODULE SUBUNIT TAMA"/>
    <property type="match status" value="1"/>
</dbReference>
<proteinExistence type="predicted"/>
<reference evidence="8 9" key="1">
    <citation type="submission" date="2017-10" db="EMBL/GenBank/DDBJ databases">
        <title>The draft genome sequence of Lewinella nigricans NBRC 102662.</title>
        <authorList>
            <person name="Wang K."/>
        </authorList>
    </citation>
    <scope>NUCLEOTIDE SEQUENCE [LARGE SCALE GENOMIC DNA]</scope>
    <source>
        <strain evidence="8 9">NBRC 102662</strain>
    </source>
</reference>
<dbReference type="InterPro" id="IPR039910">
    <property type="entry name" value="D15-like"/>
</dbReference>
<gene>
    <name evidence="8" type="ORF">CRP01_12580</name>
</gene>
<keyword evidence="5" id="KW-0998">Cell outer membrane</keyword>
<dbReference type="AlphaFoldDB" id="A0A2D0NDY5"/>
<evidence type="ECO:0000256" key="6">
    <source>
        <dbReference type="SAM" id="SignalP"/>
    </source>
</evidence>
<comment type="caution">
    <text evidence="8">The sequence shown here is derived from an EMBL/GenBank/DDBJ whole genome shotgun (WGS) entry which is preliminary data.</text>
</comment>
<name>A0A2D0NDY5_FLAN2</name>
<dbReference type="Pfam" id="PF01103">
    <property type="entry name" value="Omp85"/>
    <property type="match status" value="1"/>
</dbReference>
<evidence type="ECO:0000256" key="4">
    <source>
        <dbReference type="ARBA" id="ARBA00023136"/>
    </source>
</evidence>
<comment type="subcellular location">
    <subcellularLocation>
        <location evidence="1">Membrane</location>
    </subcellularLocation>
</comment>
<evidence type="ECO:0000256" key="2">
    <source>
        <dbReference type="ARBA" id="ARBA00022692"/>
    </source>
</evidence>
<dbReference type="PANTHER" id="PTHR12815">
    <property type="entry name" value="SORTING AND ASSEMBLY MACHINERY SAMM50 PROTEIN FAMILY MEMBER"/>
    <property type="match status" value="1"/>
</dbReference>